<feature type="domain" description="MATH" evidence="4">
    <location>
        <begin position="459"/>
        <end position="600"/>
    </location>
</feature>
<dbReference type="SUPFAM" id="SSF54695">
    <property type="entry name" value="POZ domain"/>
    <property type="match status" value="2"/>
</dbReference>
<organism evidence="5 6">
    <name type="scientific">Digitaria exilis</name>
    <dbReference type="NCBI Taxonomy" id="1010633"/>
    <lineage>
        <taxon>Eukaryota</taxon>
        <taxon>Viridiplantae</taxon>
        <taxon>Streptophyta</taxon>
        <taxon>Embryophyta</taxon>
        <taxon>Tracheophyta</taxon>
        <taxon>Spermatophyta</taxon>
        <taxon>Magnoliopsida</taxon>
        <taxon>Liliopsida</taxon>
        <taxon>Poales</taxon>
        <taxon>Poaceae</taxon>
        <taxon>PACMAD clade</taxon>
        <taxon>Panicoideae</taxon>
        <taxon>Panicodae</taxon>
        <taxon>Paniceae</taxon>
        <taxon>Anthephorinae</taxon>
        <taxon>Digitaria</taxon>
    </lineage>
</organism>
<dbReference type="PROSITE" id="PS50144">
    <property type="entry name" value="MATH"/>
    <property type="match status" value="2"/>
</dbReference>
<dbReference type="Gene3D" id="3.30.710.10">
    <property type="entry name" value="Potassium Channel Kv1.1, Chain A"/>
    <property type="match status" value="2"/>
</dbReference>
<feature type="region of interest" description="Disordered" evidence="2">
    <location>
        <begin position="736"/>
        <end position="764"/>
    </location>
</feature>
<feature type="region of interest" description="Disordered" evidence="2">
    <location>
        <begin position="446"/>
        <end position="465"/>
    </location>
</feature>
<dbReference type="PANTHER" id="PTHR26379">
    <property type="entry name" value="BTB/POZ AND MATH DOMAIN-CONTAINING PROTEIN 1"/>
    <property type="match status" value="1"/>
</dbReference>
<protein>
    <submittedName>
        <fullName evidence="5">Uncharacterized protein</fullName>
    </submittedName>
</protein>
<gene>
    <name evidence="5" type="ORF">HU200_061150</name>
</gene>
<dbReference type="InterPro" id="IPR000210">
    <property type="entry name" value="BTB/POZ_dom"/>
</dbReference>
<feature type="domain" description="MATH" evidence="4">
    <location>
        <begin position="95"/>
        <end position="232"/>
    </location>
</feature>
<dbReference type="GO" id="GO:0016567">
    <property type="term" value="P:protein ubiquitination"/>
    <property type="evidence" value="ECO:0007669"/>
    <property type="project" value="InterPro"/>
</dbReference>
<feature type="region of interest" description="Disordered" evidence="2">
    <location>
        <begin position="59"/>
        <end position="84"/>
    </location>
</feature>
<dbReference type="InterPro" id="IPR045005">
    <property type="entry name" value="BPM1-6"/>
</dbReference>
<dbReference type="Gene3D" id="2.60.210.10">
    <property type="entry name" value="Apoptosis, Tumor Necrosis Factor Receptor Associated Protein 2, Chain A"/>
    <property type="match status" value="2"/>
</dbReference>
<comment type="caution">
    <text evidence="5">The sequence shown here is derived from an EMBL/GenBank/DDBJ whole genome shotgun (WGS) entry which is preliminary data.</text>
</comment>
<evidence type="ECO:0000313" key="6">
    <source>
        <dbReference type="Proteomes" id="UP000636709"/>
    </source>
</evidence>
<dbReference type="OrthoDB" id="7492888at2759"/>
<evidence type="ECO:0000256" key="2">
    <source>
        <dbReference type="SAM" id="MobiDB-lite"/>
    </source>
</evidence>
<dbReference type="PROSITE" id="PS50097">
    <property type="entry name" value="BTB"/>
    <property type="match status" value="2"/>
</dbReference>
<evidence type="ECO:0000313" key="5">
    <source>
        <dbReference type="EMBL" id="KAF8655408.1"/>
    </source>
</evidence>
<dbReference type="AlphaFoldDB" id="A0A835E0X9"/>
<accession>A0A835E0X9</accession>
<dbReference type="InterPro" id="IPR008974">
    <property type="entry name" value="TRAF-like"/>
</dbReference>
<reference evidence="5" key="1">
    <citation type="submission" date="2020-07" db="EMBL/GenBank/DDBJ databases">
        <title>Genome sequence and genetic diversity analysis of an under-domesticated orphan crop, white fonio (Digitaria exilis).</title>
        <authorList>
            <person name="Bennetzen J.L."/>
            <person name="Chen S."/>
            <person name="Ma X."/>
            <person name="Wang X."/>
            <person name="Yssel A.E.J."/>
            <person name="Chaluvadi S.R."/>
            <person name="Johnson M."/>
            <person name="Gangashetty P."/>
            <person name="Hamidou F."/>
            <person name="Sanogo M.D."/>
            <person name="Zwaenepoel A."/>
            <person name="Wallace J."/>
            <person name="Van De Peer Y."/>
            <person name="Van Deynze A."/>
        </authorList>
    </citation>
    <scope>NUCLEOTIDE SEQUENCE</scope>
    <source>
        <tissue evidence="5">Leaves</tissue>
    </source>
</reference>
<dbReference type="CDD" id="cd00121">
    <property type="entry name" value="MATH"/>
    <property type="match status" value="2"/>
</dbReference>
<feature type="domain" description="BTB" evidence="3">
    <location>
        <begin position="638"/>
        <end position="699"/>
    </location>
</feature>
<evidence type="ECO:0000259" key="3">
    <source>
        <dbReference type="PROSITE" id="PS50097"/>
    </source>
</evidence>
<evidence type="ECO:0000256" key="1">
    <source>
        <dbReference type="ARBA" id="ARBA00004906"/>
    </source>
</evidence>
<feature type="domain" description="BTB" evidence="3">
    <location>
        <begin position="253"/>
        <end position="323"/>
    </location>
</feature>
<feature type="region of interest" description="Disordered" evidence="2">
    <location>
        <begin position="857"/>
        <end position="909"/>
    </location>
</feature>
<feature type="compositionally biased region" description="Basic residues" evidence="2">
    <location>
        <begin position="10"/>
        <end position="22"/>
    </location>
</feature>
<name>A0A835E0X9_9POAL</name>
<dbReference type="SMART" id="SM00225">
    <property type="entry name" value="BTB"/>
    <property type="match status" value="1"/>
</dbReference>
<dbReference type="InterPro" id="IPR011333">
    <property type="entry name" value="SKP1/BTB/POZ_sf"/>
</dbReference>
<keyword evidence="6" id="KW-1185">Reference proteome</keyword>
<dbReference type="Pfam" id="PF00651">
    <property type="entry name" value="BTB"/>
    <property type="match status" value="2"/>
</dbReference>
<proteinExistence type="predicted"/>
<dbReference type="EMBL" id="JACEFO010002588">
    <property type="protein sequence ID" value="KAF8655408.1"/>
    <property type="molecule type" value="Genomic_DNA"/>
</dbReference>
<dbReference type="SUPFAM" id="SSF49599">
    <property type="entry name" value="TRAF domain-like"/>
    <property type="match status" value="2"/>
</dbReference>
<feature type="region of interest" description="Disordered" evidence="2">
    <location>
        <begin position="1"/>
        <end position="25"/>
    </location>
</feature>
<evidence type="ECO:0000259" key="4">
    <source>
        <dbReference type="PROSITE" id="PS50144"/>
    </source>
</evidence>
<feature type="compositionally biased region" description="Basic residues" evidence="2">
    <location>
        <begin position="446"/>
        <end position="461"/>
    </location>
</feature>
<dbReference type="PANTHER" id="PTHR26379:SF474">
    <property type="entry name" value="OS08G0228200 PROTEIN"/>
    <property type="match status" value="1"/>
</dbReference>
<dbReference type="Proteomes" id="UP000636709">
    <property type="component" value="Unassembled WGS sequence"/>
</dbReference>
<dbReference type="Pfam" id="PF22486">
    <property type="entry name" value="MATH_2"/>
    <property type="match status" value="2"/>
</dbReference>
<comment type="pathway">
    <text evidence="1">Protein modification; protein ubiquitination.</text>
</comment>
<dbReference type="InterPro" id="IPR002083">
    <property type="entry name" value="MATH/TRAF_dom"/>
</dbReference>
<sequence length="990" mass="109070">MLLTPANRTSVRRTRSLARPRRGVGVTLSLGESRAHTSVTVKTASPPSHQNLLDLTAARNSNSSMPARRLAPPSARNARQWRRRPKVQCATVTARGRHAFEIASYSVLKGFRQGDFVRSATFAVGGIDWCINYLPNGNTVHMEGDTDDDDYDYYTDHSDLERERLEEEEENLDVLFDLRVVNPVTGLSSPAQSYSLLFDHRNTFWGSARFIKKSDVEASYVGDDRLVIECSVTVIIQAPVSQPKIDWEIKGREDVTYKVKEEVIHAHKFVLAMRSPVFEAELYGPMTKDKDKKRHSIMVEDMEPDVFMALLQFIYTDTLPAMEDLDLAENEDLVKHLLVTADRYAMERMKLMAPDGPQLGLLLVEGAICLLQWDRSPNAPTHLGTATFSPAAAATHSISSTASRSISSAARAAASPPHGRSPFQSPVFFGGKTPLRGLRFLRRRRRRRHRQWRHPRGQQGRRRMDARTLHKDVSPSTFIESPAFAVGGHEWCLRFYPNGDGWEDTEGFKDSVSLYLAILSVDEAEGDGDGDGDGEATTKVRAQYDFRFVNAATGVSTSVYGGDHVFRSGCTTWGSGNLMEKSELQASYLRDDCLVIECDVTVVMRTAMSEPEAVCDIQVPPSALLDDLGKLLGSEVGADVRFEVKSEAFYAHKIVLAARSPVLMAELYGPMSDMNMKTITIEDMQPALHGRPDNILGLLCPRPPWRHHVAGDLDCKAEPSKMMSWFPAHALELSSSRHASPPSRRAERRDWLPCTAPARPSPSSARVSLATHAKILDPQSLPSLCPSSPGTHGACSVDQTMRTRTCAPSPFPAALGPSSRLRYKKGSFPWLPQPPPPRRSAIAAVELHLAVETPPSAIPLTAKPLDEPPRPLVKLTDQFPYRERRPTSLTSKPRGGAPPPDVASPRRSTFGLDSAPYRLVVSSSTRSPTFPTPSHCILAGIWLIVAAGEPRTHLHDALADGAPEGGVKVIVIDPEPEADVAQEGKPRSIT</sequence>